<dbReference type="PANTHER" id="PTHR33336">
    <property type="entry name" value="QUINOL MONOOXYGENASE YGIN-RELATED"/>
    <property type="match status" value="1"/>
</dbReference>
<dbReference type="OrthoDB" id="1667024at2"/>
<feature type="domain" description="ABM" evidence="1">
    <location>
        <begin position="127"/>
        <end position="197"/>
    </location>
</feature>
<dbReference type="STRING" id="209880.SAMN02910343_01006"/>
<proteinExistence type="predicted"/>
<dbReference type="EMBL" id="FMXA01000011">
    <property type="protein sequence ID" value="SDA51023.1"/>
    <property type="molecule type" value="Genomic_DNA"/>
</dbReference>
<dbReference type="InterPro" id="IPR007138">
    <property type="entry name" value="ABM_dom"/>
</dbReference>
<name>A0A1G5VYU8_9FIRM</name>
<keyword evidence="2" id="KW-0560">Oxidoreductase</keyword>
<sequence length="228" mass="25589">MANSFCSSHSIRTPEGNMPMVHWAVVESTPGGMTAMGRIAQETVGPQSAREAGTYALYGGVDAKNPDVMRLLEIYESYEAYRIHSTSEAFQAYRAARLPVLKNLRILEADGIALEQKDKGVGKVVYMHRYEVIPEKLAKYQKLTTQEARRAVNEDGGVLGMFVTAEHDAPNVIHTMEIYRDREAFEKYQASEACQTYMMEVMPMFSMTHMVENMPGNIVLSDKGIHNK</sequence>
<dbReference type="AlphaFoldDB" id="A0A1G5VYU8"/>
<keyword evidence="2" id="KW-0503">Monooxygenase</keyword>
<protein>
    <submittedName>
        <fullName evidence="2">Quinol monooxygenase YgiN</fullName>
    </submittedName>
</protein>
<dbReference type="SUPFAM" id="SSF54909">
    <property type="entry name" value="Dimeric alpha+beta barrel"/>
    <property type="match status" value="2"/>
</dbReference>
<evidence type="ECO:0000313" key="3">
    <source>
        <dbReference type="Proteomes" id="UP000199689"/>
    </source>
</evidence>
<evidence type="ECO:0000313" key="2">
    <source>
        <dbReference type="EMBL" id="SDA51023.1"/>
    </source>
</evidence>
<gene>
    <name evidence="2" type="ORF">SAMN02910343_01006</name>
</gene>
<dbReference type="RefSeq" id="WP_091364516.1">
    <property type="nucleotide sequence ID" value="NZ_FMXA01000011.1"/>
</dbReference>
<dbReference type="GeneID" id="87756033"/>
<dbReference type="InterPro" id="IPR050744">
    <property type="entry name" value="AI-2_Isomerase_LsrG"/>
</dbReference>
<dbReference type="Pfam" id="PF03992">
    <property type="entry name" value="ABM"/>
    <property type="match status" value="2"/>
</dbReference>
<dbReference type="GO" id="GO:0004497">
    <property type="term" value="F:monooxygenase activity"/>
    <property type="evidence" value="ECO:0007669"/>
    <property type="project" value="UniProtKB-KW"/>
</dbReference>
<keyword evidence="3" id="KW-1185">Reference proteome</keyword>
<dbReference type="Gene3D" id="3.30.70.100">
    <property type="match status" value="1"/>
</dbReference>
<reference evidence="2 3" key="1">
    <citation type="submission" date="2016-10" db="EMBL/GenBank/DDBJ databases">
        <authorList>
            <person name="de Groot N.N."/>
        </authorList>
    </citation>
    <scope>NUCLEOTIDE SEQUENCE [LARGE SCALE GENOMIC DNA]</scope>
    <source>
        <strain evidence="2 3">DSM 15230</strain>
    </source>
</reference>
<accession>A0A1G5VYU8</accession>
<dbReference type="PANTHER" id="PTHR33336:SF3">
    <property type="entry name" value="ABM DOMAIN-CONTAINING PROTEIN"/>
    <property type="match status" value="1"/>
</dbReference>
<evidence type="ECO:0000259" key="1">
    <source>
        <dbReference type="Pfam" id="PF03992"/>
    </source>
</evidence>
<dbReference type="Proteomes" id="UP000199689">
    <property type="component" value="Unassembled WGS sequence"/>
</dbReference>
<dbReference type="InterPro" id="IPR011008">
    <property type="entry name" value="Dimeric_a/b-barrel"/>
</dbReference>
<feature type="domain" description="ABM" evidence="1">
    <location>
        <begin position="29"/>
        <end position="95"/>
    </location>
</feature>
<organism evidence="2 3">
    <name type="scientific">Allisonella histaminiformans</name>
    <dbReference type="NCBI Taxonomy" id="209880"/>
    <lineage>
        <taxon>Bacteria</taxon>
        <taxon>Bacillati</taxon>
        <taxon>Bacillota</taxon>
        <taxon>Negativicutes</taxon>
        <taxon>Veillonellales</taxon>
        <taxon>Veillonellaceae</taxon>
        <taxon>Allisonella</taxon>
    </lineage>
</organism>